<dbReference type="RefSeq" id="WP_074838397.1">
    <property type="nucleotide sequence ID" value="NZ_FNYY01000018.1"/>
</dbReference>
<name>A0A975ZQ53_9RHOB</name>
<evidence type="ECO:0000313" key="1">
    <source>
        <dbReference type="EMBL" id="SEK01347.1"/>
    </source>
</evidence>
<dbReference type="AlphaFoldDB" id="A0A975ZQ53"/>
<reference evidence="1 2" key="1">
    <citation type="submission" date="2016-10" db="EMBL/GenBank/DDBJ databases">
        <authorList>
            <person name="Varghese N."/>
            <person name="Submissions S."/>
        </authorList>
    </citation>
    <scope>NUCLEOTIDE SEQUENCE [LARGE SCALE GENOMIC DNA]</scope>
    <source>
        <strain evidence="1 2">FF3</strain>
    </source>
</reference>
<dbReference type="SUPFAM" id="SSF51126">
    <property type="entry name" value="Pectin lyase-like"/>
    <property type="match status" value="1"/>
</dbReference>
<comment type="caution">
    <text evidence="1">The sequence shown here is derived from an EMBL/GenBank/DDBJ whole genome shotgun (WGS) entry which is preliminary data.</text>
</comment>
<dbReference type="GeneID" id="80820172"/>
<sequence length="447" mass="46471">MLGVGLDLRPQFSAEVPVPLPAGLGWNSEAHPVRITRGIGGFRSETVPRDLVDPAIWSGAAFHVDAASGDDANSGLGAADGDFANAKRTIWAAFVAGNSTEAPYRVIVKPGLYAESDFTRNGNDEPSQPVAVIGWGGEVRYRTGPWQVSWMDQGGTFSTIKSAVSRVFRTDVLTARGHYTELAEVADVAACTATPDSWCDDGGTVHVNIGGAPGPGDIALMRSFHGARFLSHAADLYLENVHCEGGISGALHCDAMASRNVVAVKSSFRYSAPPTPSAAQDAARLRRTSGLLAFFDCDASAGAKDGWNFHEDGVAGMHVLMERCTGFDNGALGATSCNALTSHDAVRMIVLGGGFGHSRNGTEVHCIQQTTSFLAGCRAVARDVDGTSVAYKCSFEGVMWLYEAVGDAAGAASNLAIEANSGTVFTRGFQAVAGGVSAASGGSVSPF</sequence>
<dbReference type="Proteomes" id="UP000182932">
    <property type="component" value="Unassembled WGS sequence"/>
</dbReference>
<dbReference type="EMBL" id="FNYY01000018">
    <property type="protein sequence ID" value="SEK01347.1"/>
    <property type="molecule type" value="Genomic_DNA"/>
</dbReference>
<organism evidence="1 2">
    <name type="scientific">Marinovum algicola</name>
    <dbReference type="NCBI Taxonomy" id="42444"/>
    <lineage>
        <taxon>Bacteria</taxon>
        <taxon>Pseudomonadati</taxon>
        <taxon>Pseudomonadota</taxon>
        <taxon>Alphaproteobacteria</taxon>
        <taxon>Rhodobacterales</taxon>
        <taxon>Roseobacteraceae</taxon>
        <taxon>Marinovum</taxon>
    </lineage>
</organism>
<dbReference type="InterPro" id="IPR011050">
    <property type="entry name" value="Pectin_lyase_fold/virulence"/>
</dbReference>
<proteinExistence type="predicted"/>
<accession>A0A975ZQ53</accession>
<gene>
    <name evidence="1" type="ORF">SAMN04487940_11862</name>
</gene>
<keyword evidence="2" id="KW-1185">Reference proteome</keyword>
<evidence type="ECO:0000313" key="2">
    <source>
        <dbReference type="Proteomes" id="UP000182932"/>
    </source>
</evidence>
<protein>
    <submittedName>
        <fullName evidence="1">Uncharacterized protein</fullName>
    </submittedName>
</protein>